<evidence type="ECO:0008006" key="4">
    <source>
        <dbReference type="Google" id="ProtNLM"/>
    </source>
</evidence>
<dbReference type="EMBL" id="VICG01000015">
    <property type="protein sequence ID" value="KAA8564642.1"/>
    <property type="molecule type" value="Genomic_DNA"/>
</dbReference>
<evidence type="ECO:0000313" key="2">
    <source>
        <dbReference type="EMBL" id="KAA8564642.1"/>
    </source>
</evidence>
<proteinExistence type="predicted"/>
<dbReference type="AlphaFoldDB" id="A0A5M9J9V8"/>
<accession>A0A5M9J9V8</accession>
<name>A0A5M9J9V8_MONFR</name>
<keyword evidence="3" id="KW-1185">Reference proteome</keyword>
<dbReference type="VEuPathDB" id="FungiDB:MFRU_013g01880"/>
<dbReference type="OrthoDB" id="5985073at2759"/>
<evidence type="ECO:0000256" key="1">
    <source>
        <dbReference type="SAM" id="SignalP"/>
    </source>
</evidence>
<comment type="caution">
    <text evidence="2">The sequence shown here is derived from an EMBL/GenBank/DDBJ whole genome shotgun (WGS) entry which is preliminary data.</text>
</comment>
<gene>
    <name evidence="2" type="ORF">EYC84_011552</name>
</gene>
<feature type="signal peptide" evidence="1">
    <location>
        <begin position="1"/>
        <end position="18"/>
    </location>
</feature>
<reference evidence="2 3" key="1">
    <citation type="submission" date="2019-06" db="EMBL/GenBank/DDBJ databases">
        <title>Genome Sequence of the Brown Rot Fungal Pathogen Monilinia fructicola.</title>
        <authorList>
            <person name="De Miccolis Angelini R.M."/>
            <person name="Landi L."/>
            <person name="Abate D."/>
            <person name="Pollastro S."/>
            <person name="Romanazzi G."/>
            <person name="Faretra F."/>
        </authorList>
    </citation>
    <scope>NUCLEOTIDE SEQUENCE [LARGE SCALE GENOMIC DNA]</scope>
    <source>
        <strain evidence="2 3">Mfrc123</strain>
    </source>
</reference>
<organism evidence="2 3">
    <name type="scientific">Monilinia fructicola</name>
    <name type="common">Brown rot fungus</name>
    <name type="synonym">Ciboria fructicola</name>
    <dbReference type="NCBI Taxonomy" id="38448"/>
    <lineage>
        <taxon>Eukaryota</taxon>
        <taxon>Fungi</taxon>
        <taxon>Dikarya</taxon>
        <taxon>Ascomycota</taxon>
        <taxon>Pezizomycotina</taxon>
        <taxon>Leotiomycetes</taxon>
        <taxon>Helotiales</taxon>
        <taxon>Sclerotiniaceae</taxon>
        <taxon>Monilinia</taxon>
    </lineage>
</organism>
<keyword evidence="1" id="KW-0732">Signal</keyword>
<dbReference type="Proteomes" id="UP000322873">
    <property type="component" value="Unassembled WGS sequence"/>
</dbReference>
<protein>
    <recommendedName>
        <fullName evidence="4">LysM domain-containing protein</fullName>
    </recommendedName>
</protein>
<sequence length="415" mass="45780">MLFLKLLVPFHGFGIIQAASLYNGLQKTILSADISDACDTALNTELNCESLIQLTPYSIQSTKWNTSSLDLLCTTACQAGLAALHSVSQTACSDDTFSIDDNSMSLHDLVDLIDYKWGLICLKDTSTNDYCLDVENSWNITTMVTNGAATWPVNPPKCYLDSSQYVWEHLTDENGICIEPDWDELDSVFDTSGRDEMSAMDYYADAAEPIDDDNYGWVGALDFDEYPLEIQCSSCFLQNFKAGYESPWGNTWDEVTEQVWANMQRNCELDEVLTPAHNVSGVIVIGDFVSDSPPVTTDCPQNISISSSEIYTCQEAAVKFRIPTAGLYNLNNDLDCSGLTDITLCAPMSCPILVINTGATDIAHANIPVSTVVSKYTNLTLAEFYSYNQFISYDFVVKSHAVCIGPPIQIYQPSI</sequence>
<feature type="chain" id="PRO_5024285333" description="LysM domain-containing protein" evidence="1">
    <location>
        <begin position="19"/>
        <end position="415"/>
    </location>
</feature>
<evidence type="ECO:0000313" key="3">
    <source>
        <dbReference type="Proteomes" id="UP000322873"/>
    </source>
</evidence>